<sequence>MDDDDLVRAVAHGDHGALRELFSRHAPWLAARLRTVLPAPDVEDVLQETFLAVWRGARGYRSGGAGGWLWGIARRQAALWLRRRGQPEVLLTALVAAGEGRPVDPTEAAVSRAQLADAAEALGPEGSPQRETWRLMYLEDRPVAEVAELMGVPEGTVKSRAYQVRRLMRVALRGQDPMGGEGER</sequence>
<dbReference type="InterPro" id="IPR007627">
    <property type="entry name" value="RNA_pol_sigma70_r2"/>
</dbReference>
<feature type="domain" description="RNA polymerase sigma factor 70 region 4 type 2" evidence="6">
    <location>
        <begin position="135"/>
        <end position="167"/>
    </location>
</feature>
<name>A0ABV8KJV3_9ACTN</name>
<dbReference type="SUPFAM" id="SSF88659">
    <property type="entry name" value="Sigma3 and sigma4 domains of RNA polymerase sigma factors"/>
    <property type="match status" value="1"/>
</dbReference>
<dbReference type="SUPFAM" id="SSF88946">
    <property type="entry name" value="Sigma2 domain of RNA polymerase sigma factors"/>
    <property type="match status" value="1"/>
</dbReference>
<dbReference type="InterPro" id="IPR013249">
    <property type="entry name" value="RNA_pol_sigma70_r4_t2"/>
</dbReference>
<keyword evidence="2" id="KW-0805">Transcription regulation</keyword>
<evidence type="ECO:0000256" key="2">
    <source>
        <dbReference type="ARBA" id="ARBA00023015"/>
    </source>
</evidence>
<proteinExistence type="inferred from homology"/>
<dbReference type="InterPro" id="IPR013325">
    <property type="entry name" value="RNA_pol_sigma_r2"/>
</dbReference>
<organism evidence="7 8">
    <name type="scientific">Micromonospora zhanjiangensis</name>
    <dbReference type="NCBI Taxonomy" id="1522057"/>
    <lineage>
        <taxon>Bacteria</taxon>
        <taxon>Bacillati</taxon>
        <taxon>Actinomycetota</taxon>
        <taxon>Actinomycetes</taxon>
        <taxon>Micromonosporales</taxon>
        <taxon>Micromonosporaceae</taxon>
        <taxon>Micromonospora</taxon>
    </lineage>
</organism>
<dbReference type="InterPro" id="IPR036388">
    <property type="entry name" value="WH-like_DNA-bd_sf"/>
</dbReference>
<reference evidence="8" key="1">
    <citation type="journal article" date="2019" name="Int. J. Syst. Evol. Microbiol.">
        <title>The Global Catalogue of Microorganisms (GCM) 10K type strain sequencing project: providing services to taxonomists for standard genome sequencing and annotation.</title>
        <authorList>
            <consortium name="The Broad Institute Genomics Platform"/>
            <consortium name="The Broad Institute Genome Sequencing Center for Infectious Disease"/>
            <person name="Wu L."/>
            <person name="Ma J."/>
        </authorList>
    </citation>
    <scope>NUCLEOTIDE SEQUENCE [LARGE SCALE GENOMIC DNA]</scope>
    <source>
        <strain evidence="8">2902at01</strain>
    </source>
</reference>
<dbReference type="PANTHER" id="PTHR43133:SF46">
    <property type="entry name" value="RNA POLYMERASE SIGMA-70 FACTOR ECF SUBFAMILY"/>
    <property type="match status" value="1"/>
</dbReference>
<dbReference type="InterPro" id="IPR014284">
    <property type="entry name" value="RNA_pol_sigma-70_dom"/>
</dbReference>
<keyword evidence="3" id="KW-0731">Sigma factor</keyword>
<dbReference type="Pfam" id="PF08281">
    <property type="entry name" value="Sigma70_r4_2"/>
    <property type="match status" value="1"/>
</dbReference>
<dbReference type="InterPro" id="IPR039425">
    <property type="entry name" value="RNA_pol_sigma-70-like"/>
</dbReference>
<evidence type="ECO:0000259" key="6">
    <source>
        <dbReference type="Pfam" id="PF08281"/>
    </source>
</evidence>
<evidence type="ECO:0000256" key="1">
    <source>
        <dbReference type="ARBA" id="ARBA00010641"/>
    </source>
</evidence>
<dbReference type="Gene3D" id="1.10.10.10">
    <property type="entry name" value="Winged helix-like DNA-binding domain superfamily/Winged helix DNA-binding domain"/>
    <property type="match status" value="1"/>
</dbReference>
<dbReference type="Proteomes" id="UP001595868">
    <property type="component" value="Unassembled WGS sequence"/>
</dbReference>
<keyword evidence="4" id="KW-0804">Transcription</keyword>
<comment type="similarity">
    <text evidence="1">Belongs to the sigma-70 factor family. ECF subfamily.</text>
</comment>
<evidence type="ECO:0000259" key="5">
    <source>
        <dbReference type="Pfam" id="PF04542"/>
    </source>
</evidence>
<evidence type="ECO:0000256" key="3">
    <source>
        <dbReference type="ARBA" id="ARBA00023082"/>
    </source>
</evidence>
<dbReference type="EMBL" id="JBHSBN010000005">
    <property type="protein sequence ID" value="MFC4106384.1"/>
    <property type="molecule type" value="Genomic_DNA"/>
</dbReference>
<gene>
    <name evidence="7" type="ORF">ACFOX0_10595</name>
</gene>
<feature type="domain" description="RNA polymerase sigma-70 region 2" evidence="5">
    <location>
        <begin position="21"/>
        <end position="85"/>
    </location>
</feature>
<evidence type="ECO:0000313" key="8">
    <source>
        <dbReference type="Proteomes" id="UP001595868"/>
    </source>
</evidence>
<dbReference type="RefSeq" id="WP_377544155.1">
    <property type="nucleotide sequence ID" value="NZ_JBHSBN010000005.1"/>
</dbReference>
<dbReference type="InterPro" id="IPR013324">
    <property type="entry name" value="RNA_pol_sigma_r3/r4-like"/>
</dbReference>
<dbReference type="PANTHER" id="PTHR43133">
    <property type="entry name" value="RNA POLYMERASE ECF-TYPE SIGMA FACTO"/>
    <property type="match status" value="1"/>
</dbReference>
<evidence type="ECO:0000313" key="7">
    <source>
        <dbReference type="EMBL" id="MFC4106384.1"/>
    </source>
</evidence>
<keyword evidence="8" id="KW-1185">Reference proteome</keyword>
<accession>A0ABV8KJV3</accession>
<dbReference type="Gene3D" id="1.10.1740.10">
    <property type="match status" value="1"/>
</dbReference>
<protein>
    <submittedName>
        <fullName evidence="7">RNA polymerase sigma factor</fullName>
    </submittedName>
</protein>
<dbReference type="NCBIfam" id="TIGR02937">
    <property type="entry name" value="sigma70-ECF"/>
    <property type="match status" value="1"/>
</dbReference>
<evidence type="ECO:0000256" key="4">
    <source>
        <dbReference type="ARBA" id="ARBA00023163"/>
    </source>
</evidence>
<comment type="caution">
    <text evidence="7">The sequence shown here is derived from an EMBL/GenBank/DDBJ whole genome shotgun (WGS) entry which is preliminary data.</text>
</comment>
<dbReference type="Pfam" id="PF04542">
    <property type="entry name" value="Sigma70_r2"/>
    <property type="match status" value="1"/>
</dbReference>